<gene>
    <name evidence="1" type="ORF">NWFMUON74_14490</name>
</gene>
<dbReference type="Gene3D" id="2.115.10.20">
    <property type="entry name" value="Glycosyl hydrolase domain, family 43"/>
    <property type="match status" value="1"/>
</dbReference>
<evidence type="ECO:0000313" key="1">
    <source>
        <dbReference type="EMBL" id="BCK53677.1"/>
    </source>
</evidence>
<evidence type="ECO:0008006" key="3">
    <source>
        <dbReference type="Google" id="ProtNLM"/>
    </source>
</evidence>
<dbReference type="SUPFAM" id="SSF75005">
    <property type="entry name" value="Arabinanase/levansucrase/invertase"/>
    <property type="match status" value="1"/>
</dbReference>
<dbReference type="KEGG" id="nwl:NWFMUON74_14490"/>
<proteinExistence type="predicted"/>
<dbReference type="Proteomes" id="UP000516173">
    <property type="component" value="Chromosome"/>
</dbReference>
<name>A0A7G1KEL1_9NOCA</name>
<keyword evidence="2" id="KW-1185">Reference proteome</keyword>
<protein>
    <recommendedName>
        <fullName evidence="3">Glycoside hydrolase</fullName>
    </recommendedName>
</protein>
<sequence length="289" mass="32143">MTAFTNRSQTDMWVFESTDATNFSLVAPAAYRPPQADPAATPAAAVTDKKGLCRDPNIFRHADGAYYLTYTTAWDGDAIGFARSVDRVDWTFLYEYTFPGAEHAWAPEWFVDADGTVHVVVSIHDGEVFRPHLMTATDPSLSARQWTEPTPLLGFTPEPDTLGYIDTTIVFAQGRYYAFVKNESTKNIEVAVAEDPVGPYRFERTGNWAQWGGTGTGEPREGQCVVPLPDGRWRIYLDAYNLDDPDHGRYLYSDTVTDDLLGAWTTPQDLPGLSGLVRHLTVLPEPVPL</sequence>
<accession>A0A7G1KEL1</accession>
<evidence type="ECO:0000313" key="2">
    <source>
        <dbReference type="Proteomes" id="UP000516173"/>
    </source>
</evidence>
<dbReference type="InterPro" id="IPR023296">
    <property type="entry name" value="Glyco_hydro_beta-prop_sf"/>
</dbReference>
<reference evidence="1 2" key="1">
    <citation type="submission" date="2020-08" db="EMBL/GenBank/DDBJ databases">
        <title>Genome Sequencing of Nocardia wallacei strain FMUON74 and assembly.</title>
        <authorList>
            <person name="Toyokawa M."/>
            <person name="Uesaka K."/>
        </authorList>
    </citation>
    <scope>NUCLEOTIDE SEQUENCE [LARGE SCALE GENOMIC DNA]</scope>
    <source>
        <strain evidence="1 2">FMUON74</strain>
    </source>
</reference>
<dbReference type="AlphaFoldDB" id="A0A7G1KEL1"/>
<organism evidence="1 2">
    <name type="scientific">Nocardia wallacei</name>
    <dbReference type="NCBI Taxonomy" id="480035"/>
    <lineage>
        <taxon>Bacteria</taxon>
        <taxon>Bacillati</taxon>
        <taxon>Actinomycetota</taxon>
        <taxon>Actinomycetes</taxon>
        <taxon>Mycobacteriales</taxon>
        <taxon>Nocardiaceae</taxon>
        <taxon>Nocardia</taxon>
    </lineage>
</organism>
<dbReference type="EMBL" id="AP023396">
    <property type="protein sequence ID" value="BCK53677.1"/>
    <property type="molecule type" value="Genomic_DNA"/>
</dbReference>